<dbReference type="EMBL" id="RCXL01000007">
    <property type="protein sequence ID" value="RYT75915.1"/>
    <property type="molecule type" value="Genomic_DNA"/>
</dbReference>
<dbReference type="InterPro" id="IPR009057">
    <property type="entry name" value="Homeodomain-like_sf"/>
</dbReference>
<dbReference type="SUPFAM" id="SSF51215">
    <property type="entry name" value="Regulatory protein AraC"/>
    <property type="match status" value="1"/>
</dbReference>
<dbReference type="Pfam" id="PF12833">
    <property type="entry name" value="HTH_18"/>
    <property type="match status" value="1"/>
</dbReference>
<accession>A0A415S1S6</accession>
<keyword evidence="3" id="KW-0804">Transcription</keyword>
<evidence type="ECO:0000313" key="6">
    <source>
        <dbReference type="EMBL" id="RHF08136.1"/>
    </source>
</evidence>
<dbReference type="PROSITE" id="PS00041">
    <property type="entry name" value="HTH_ARAC_FAMILY_1"/>
    <property type="match status" value="1"/>
</dbReference>
<comment type="caution">
    <text evidence="6">The sequence shown here is derived from an EMBL/GenBank/DDBJ whole genome shotgun (WGS) entry which is preliminary data.</text>
</comment>
<evidence type="ECO:0000313" key="9">
    <source>
        <dbReference type="Proteomes" id="UP000291917"/>
    </source>
</evidence>
<dbReference type="Gene3D" id="2.60.120.10">
    <property type="entry name" value="Jelly Rolls"/>
    <property type="match status" value="1"/>
</dbReference>
<dbReference type="GO" id="GO:0043565">
    <property type="term" value="F:sequence-specific DNA binding"/>
    <property type="evidence" value="ECO:0007669"/>
    <property type="project" value="InterPro"/>
</dbReference>
<reference evidence="6 8" key="1">
    <citation type="submission" date="2018-08" db="EMBL/GenBank/DDBJ databases">
        <title>A genome reference for cultivated species of the human gut microbiota.</title>
        <authorList>
            <person name="Zou Y."/>
            <person name="Xue W."/>
            <person name="Luo G."/>
        </authorList>
    </citation>
    <scope>NUCLEOTIDE SEQUENCE [LARGE SCALE GENOMIC DNA]</scope>
    <source>
        <strain evidence="6 8">AM26-26AC</strain>
    </source>
</reference>
<dbReference type="Pfam" id="PF02311">
    <property type="entry name" value="AraC_binding"/>
    <property type="match status" value="1"/>
</dbReference>
<dbReference type="OrthoDB" id="2569619at2"/>
<dbReference type="GO" id="GO:0003700">
    <property type="term" value="F:DNA-binding transcription factor activity"/>
    <property type="evidence" value="ECO:0007669"/>
    <property type="project" value="InterPro"/>
</dbReference>
<dbReference type="SUPFAM" id="SSF46689">
    <property type="entry name" value="Homeodomain-like"/>
    <property type="match status" value="2"/>
</dbReference>
<dbReference type="SMART" id="SM00342">
    <property type="entry name" value="HTH_ARAC"/>
    <property type="match status" value="1"/>
</dbReference>
<evidence type="ECO:0000313" key="10">
    <source>
        <dbReference type="Proteomes" id="UP000335496"/>
    </source>
</evidence>
<dbReference type="InterPro" id="IPR020449">
    <property type="entry name" value="Tscrpt_reg_AraC-type_HTH"/>
</dbReference>
<name>A0A415S1S6_9BACE</name>
<dbReference type="EMBL" id="VVZX01000007">
    <property type="protein sequence ID" value="KAA5274762.1"/>
    <property type="molecule type" value="Genomic_DNA"/>
</dbReference>
<protein>
    <submittedName>
        <fullName evidence="6">AraC family transcriptional regulator</fullName>
    </submittedName>
</protein>
<keyword evidence="2" id="KW-0238">DNA-binding</keyword>
<dbReference type="AlphaFoldDB" id="A0A415S1S6"/>
<dbReference type="Proteomes" id="UP000335496">
    <property type="component" value="Unassembled WGS sequence"/>
</dbReference>
<dbReference type="InterPro" id="IPR018060">
    <property type="entry name" value="HTH_AraC"/>
</dbReference>
<dbReference type="PRINTS" id="PR00032">
    <property type="entry name" value="HTHARAC"/>
</dbReference>
<dbReference type="InterPro" id="IPR014710">
    <property type="entry name" value="RmlC-like_jellyroll"/>
</dbReference>
<evidence type="ECO:0000259" key="4">
    <source>
        <dbReference type="PROSITE" id="PS01124"/>
    </source>
</evidence>
<reference evidence="7 9" key="3">
    <citation type="journal article" date="2019" name="Science, e1252229">
        <title>Invertible promoters mediate bacterial phase variation, antibiotic resistance, and host adaptation in the gut.</title>
        <authorList>
            <person name="Jiang X."/>
            <person name="Hall A.B."/>
            <person name="Arthur T.D."/>
            <person name="Plichta D.R."/>
            <person name="Covington C.T."/>
            <person name="Poyet M."/>
            <person name="Crothers J."/>
            <person name="Moses P.L."/>
            <person name="Tolonen A.C."/>
            <person name="Vlamakis H."/>
            <person name="Alm E.J."/>
            <person name="Xavier R.J."/>
        </authorList>
    </citation>
    <scope>NUCLEOTIDE SEQUENCE [LARGE SCALE GENOMIC DNA]</scope>
    <source>
        <strain evidence="7">Bj_0095</strain>
        <strain evidence="9">bj_0095</strain>
    </source>
</reference>
<keyword evidence="1" id="KW-0805">Transcription regulation</keyword>
<evidence type="ECO:0000313" key="5">
    <source>
        <dbReference type="EMBL" id="KAA5274762.1"/>
    </source>
</evidence>
<dbReference type="InterPro" id="IPR018062">
    <property type="entry name" value="HTH_AraC-typ_CS"/>
</dbReference>
<organism evidence="6 8">
    <name type="scientific">Bacteroides eggerthii</name>
    <dbReference type="NCBI Taxonomy" id="28111"/>
    <lineage>
        <taxon>Bacteria</taxon>
        <taxon>Pseudomonadati</taxon>
        <taxon>Bacteroidota</taxon>
        <taxon>Bacteroidia</taxon>
        <taxon>Bacteroidales</taxon>
        <taxon>Bacteroidaceae</taxon>
        <taxon>Bacteroides</taxon>
    </lineage>
</organism>
<dbReference type="PANTHER" id="PTHR43280">
    <property type="entry name" value="ARAC-FAMILY TRANSCRIPTIONAL REGULATOR"/>
    <property type="match status" value="1"/>
</dbReference>
<proteinExistence type="predicted"/>
<gene>
    <name evidence="6" type="ORF">DW701_11230</name>
    <name evidence="7" type="ORF">EAJ03_06480</name>
    <name evidence="5" type="ORF">F2Z23_06645</name>
</gene>
<dbReference type="Proteomes" id="UP000283538">
    <property type="component" value="Unassembled WGS sequence"/>
</dbReference>
<dbReference type="EMBL" id="QSLA01000012">
    <property type="protein sequence ID" value="RHF08136.1"/>
    <property type="molecule type" value="Genomic_DNA"/>
</dbReference>
<evidence type="ECO:0000256" key="1">
    <source>
        <dbReference type="ARBA" id="ARBA00023015"/>
    </source>
</evidence>
<dbReference type="Proteomes" id="UP000291917">
    <property type="component" value="Unassembled WGS sequence"/>
</dbReference>
<feature type="domain" description="HTH araC/xylS-type" evidence="4">
    <location>
        <begin position="197"/>
        <end position="295"/>
    </location>
</feature>
<keyword evidence="10" id="KW-1185">Reference proteome</keyword>
<sequence length="298" mass="34466">MPQPTSSSVMRQIINEQLQISESNPIKARYYDYDRFTYPWHFHSQYEIIYVKKGRGCCFVGDCIEQFADGDVILFGPNLPHYMRSDDEYRCGNPMLRVQGTIVQFEENFMQYSFDHYPQFHQIRLLLEESKRGVLLHTAGSGPVCGMMSGFPGLKGFGQIAGLLDLLQELSVSVQRKMLASPFYYEKFPAVGNKRIDKIISFINSNYTRSLKLDEIAEMANMNSSAFCRFFKEVTERTFLQYVTDMRIGYACKLLTIGDMEVSQIAVECGFDSISHFNRTFKQLTKLTPTQYRNQIMK</sequence>
<evidence type="ECO:0000313" key="8">
    <source>
        <dbReference type="Proteomes" id="UP000283538"/>
    </source>
</evidence>
<dbReference type="InterPro" id="IPR037923">
    <property type="entry name" value="HTH-like"/>
</dbReference>
<evidence type="ECO:0000256" key="2">
    <source>
        <dbReference type="ARBA" id="ARBA00023125"/>
    </source>
</evidence>
<reference evidence="5 10" key="2">
    <citation type="journal article" date="2019" name="Nat. Med.">
        <title>A library of human gut bacterial isolates paired with longitudinal multiomics data enables mechanistic microbiome research.</title>
        <authorList>
            <person name="Poyet M."/>
            <person name="Groussin M."/>
            <person name="Gibbons S.M."/>
            <person name="Avila-Pacheco J."/>
            <person name="Jiang X."/>
            <person name="Kearney S.M."/>
            <person name="Perrotta A.R."/>
            <person name="Berdy B."/>
            <person name="Zhao S."/>
            <person name="Lieberman T.D."/>
            <person name="Swanson P.K."/>
            <person name="Smith M."/>
            <person name="Roesemann S."/>
            <person name="Alexander J.E."/>
            <person name="Rich S.A."/>
            <person name="Livny J."/>
            <person name="Vlamakis H."/>
            <person name="Clish C."/>
            <person name="Bullock K."/>
            <person name="Deik A."/>
            <person name="Scott J."/>
            <person name="Pierce K.A."/>
            <person name="Xavier R.J."/>
            <person name="Alm E.J."/>
        </authorList>
    </citation>
    <scope>NUCLEOTIDE SEQUENCE [LARGE SCALE GENOMIC DNA]</scope>
    <source>
        <strain evidence="5 10">BIOML-A1</strain>
    </source>
</reference>
<evidence type="ECO:0000313" key="7">
    <source>
        <dbReference type="EMBL" id="RYT75915.1"/>
    </source>
</evidence>
<dbReference type="PANTHER" id="PTHR43280:SF34">
    <property type="entry name" value="ARAC-FAMILY TRANSCRIPTIONAL REGULATOR"/>
    <property type="match status" value="1"/>
</dbReference>
<dbReference type="Gene3D" id="1.10.10.60">
    <property type="entry name" value="Homeodomain-like"/>
    <property type="match status" value="2"/>
</dbReference>
<evidence type="ECO:0000256" key="3">
    <source>
        <dbReference type="ARBA" id="ARBA00023163"/>
    </source>
</evidence>
<dbReference type="CDD" id="cd06976">
    <property type="entry name" value="cupin_MtlR-like_N"/>
    <property type="match status" value="1"/>
</dbReference>
<dbReference type="InterPro" id="IPR003313">
    <property type="entry name" value="AraC-bd"/>
</dbReference>
<dbReference type="PROSITE" id="PS01124">
    <property type="entry name" value="HTH_ARAC_FAMILY_2"/>
    <property type="match status" value="1"/>
</dbReference>